<dbReference type="GeneTree" id="ENSGT00940000164738"/>
<dbReference type="Pfam" id="PF07458">
    <property type="entry name" value="SPAN-X"/>
    <property type="match status" value="1"/>
</dbReference>
<keyword evidence="4" id="KW-1185">Reference proteome</keyword>
<evidence type="ECO:0000256" key="1">
    <source>
        <dbReference type="ARBA" id="ARBA00006323"/>
    </source>
</evidence>
<feature type="region of interest" description="Disordered" evidence="2">
    <location>
        <begin position="1"/>
        <end position="30"/>
    </location>
</feature>
<evidence type="ECO:0000256" key="2">
    <source>
        <dbReference type="SAM" id="MobiDB-lite"/>
    </source>
</evidence>
<evidence type="ECO:0000313" key="3">
    <source>
        <dbReference type="Ensembl" id="ENSSBOP00000016651.1"/>
    </source>
</evidence>
<reference evidence="3" key="2">
    <citation type="submission" date="2025-09" db="UniProtKB">
        <authorList>
            <consortium name="Ensembl"/>
        </authorList>
    </citation>
    <scope>IDENTIFICATION</scope>
</reference>
<evidence type="ECO:0000313" key="4">
    <source>
        <dbReference type="Proteomes" id="UP000233220"/>
    </source>
</evidence>
<proteinExistence type="inferred from homology"/>
<name>A0A2K6TAI3_SAIBB</name>
<accession>A0A2K6TAI3</accession>
<organism evidence="3 4">
    <name type="scientific">Saimiri boliviensis boliviensis</name>
    <name type="common">Bolivian squirrel monkey</name>
    <dbReference type="NCBI Taxonomy" id="39432"/>
    <lineage>
        <taxon>Eukaryota</taxon>
        <taxon>Metazoa</taxon>
        <taxon>Chordata</taxon>
        <taxon>Craniata</taxon>
        <taxon>Vertebrata</taxon>
        <taxon>Euteleostomi</taxon>
        <taxon>Mammalia</taxon>
        <taxon>Eutheria</taxon>
        <taxon>Euarchontoglires</taxon>
        <taxon>Primates</taxon>
        <taxon>Haplorrhini</taxon>
        <taxon>Platyrrhini</taxon>
        <taxon>Cebidae</taxon>
        <taxon>Saimiriinae</taxon>
        <taxon>Saimiri</taxon>
    </lineage>
</organism>
<dbReference type="OMA" id="RVLVFCY"/>
<reference evidence="3" key="1">
    <citation type="submission" date="2025-08" db="UniProtKB">
        <authorList>
            <consortium name="Ensembl"/>
        </authorList>
    </citation>
    <scope>IDENTIFICATION</scope>
</reference>
<dbReference type="Proteomes" id="UP000233220">
    <property type="component" value="Unplaced"/>
</dbReference>
<comment type="similarity">
    <text evidence="1">Belongs to the SPAN-X family.</text>
</comment>
<feature type="compositionally biased region" description="Low complexity" evidence="2">
    <location>
        <begin position="1"/>
        <end position="19"/>
    </location>
</feature>
<protein>
    <submittedName>
        <fullName evidence="3">Uncharacterized protein</fullName>
    </submittedName>
</protein>
<dbReference type="Ensembl" id="ENSSBOT00000033457.1">
    <property type="protein sequence ID" value="ENSSBOP00000016651.1"/>
    <property type="gene ID" value="ENSSBOG00000025014.1"/>
</dbReference>
<sequence length="74" mass="8602">MEDPNSSTKGESKISSSESNIKENNETQETLDRVLASKQSLKKKKKSEYLTILVFYYRKDKKINSNQLENDQSR</sequence>
<dbReference type="AlphaFoldDB" id="A0A2K6TAI3"/>
<dbReference type="InterPro" id="IPR010007">
    <property type="entry name" value="SPAN-X_fam"/>
</dbReference>